<keyword evidence="2" id="KW-1185">Reference proteome</keyword>
<dbReference type="Proteomes" id="UP000016584">
    <property type="component" value="Unassembled WGS sequence"/>
</dbReference>
<proteinExistence type="predicted"/>
<dbReference type="OrthoDB" id="711207at2"/>
<accession>U2H895</accession>
<evidence type="ECO:0000313" key="1">
    <source>
        <dbReference type="EMBL" id="ERJ57941.1"/>
    </source>
</evidence>
<evidence type="ECO:0000313" key="2">
    <source>
        <dbReference type="Proteomes" id="UP000016584"/>
    </source>
</evidence>
<dbReference type="PATRIC" id="fig|1346330.5.peg.3579"/>
<gene>
    <name evidence="1" type="ORF">M472_04095</name>
</gene>
<name>U2H895_9SPHI</name>
<dbReference type="AlphaFoldDB" id="U2H895"/>
<protein>
    <submittedName>
        <fullName evidence="1">Uncharacterized protein</fullName>
    </submittedName>
</protein>
<comment type="caution">
    <text evidence="1">The sequence shown here is derived from an EMBL/GenBank/DDBJ whole genome shotgun (WGS) entry which is preliminary data.</text>
</comment>
<sequence>MLTIDQLKSILDAAGLTVDLIQYHLQPGSSLSRQLRLLLNLIVEHSSLDEEECSLMEQLMCRVYPGIDPAVLSKSKAEISAPPEHVSTQWVIAYLDLVKSTFYKQVFKKLLFPVETIGNRQYYLKSEVQALMVRREKGEWTYSKLNKERVEKARKK</sequence>
<dbReference type="EMBL" id="ATDL01000020">
    <property type="protein sequence ID" value="ERJ57941.1"/>
    <property type="molecule type" value="Genomic_DNA"/>
</dbReference>
<reference evidence="1 2" key="1">
    <citation type="journal article" date="2013" name="Genome Announc.">
        <title>The Draft Genome Sequence of Sphingomonas paucimobilis Strain HER1398 (Proteobacteria), Host to the Giant PAU Phage, Indicates That It Is a Member of the Genus Sphingobacterium (Bacteroidetes).</title>
        <authorList>
            <person name="White R.A.III."/>
            <person name="Suttle C.A."/>
        </authorList>
    </citation>
    <scope>NUCLEOTIDE SEQUENCE [LARGE SCALE GENOMIC DNA]</scope>
    <source>
        <strain evidence="1 2">HER1398</strain>
    </source>
</reference>
<organism evidence="1 2">
    <name type="scientific">Sphingobacterium paucimobilis HER1398</name>
    <dbReference type="NCBI Taxonomy" id="1346330"/>
    <lineage>
        <taxon>Bacteria</taxon>
        <taxon>Pseudomonadati</taxon>
        <taxon>Bacteroidota</taxon>
        <taxon>Sphingobacteriia</taxon>
        <taxon>Sphingobacteriales</taxon>
        <taxon>Sphingobacteriaceae</taxon>
        <taxon>Sphingobacterium</taxon>
    </lineage>
</organism>
<dbReference type="RefSeq" id="WP_021071711.1">
    <property type="nucleotide sequence ID" value="NZ_ATDL01000020.1"/>
</dbReference>